<proteinExistence type="inferred from homology"/>
<feature type="signal peptide" evidence="6">
    <location>
        <begin position="1"/>
        <end position="20"/>
    </location>
</feature>
<dbReference type="InterPro" id="IPR047115">
    <property type="entry name" value="ARSB"/>
</dbReference>
<evidence type="ECO:0000256" key="2">
    <source>
        <dbReference type="ARBA" id="ARBA00008779"/>
    </source>
</evidence>
<dbReference type="InParanoid" id="A0A1X7VXY2"/>
<dbReference type="PANTHER" id="PTHR10342">
    <property type="entry name" value="ARYLSULFATASE"/>
    <property type="match status" value="1"/>
</dbReference>
<comment type="cofactor">
    <cofactor evidence="1">
        <name>Ca(2+)</name>
        <dbReference type="ChEBI" id="CHEBI:29108"/>
    </cofactor>
</comment>
<evidence type="ECO:0000256" key="3">
    <source>
        <dbReference type="ARBA" id="ARBA00022723"/>
    </source>
</evidence>
<dbReference type="InterPro" id="IPR000917">
    <property type="entry name" value="Sulfatase_N"/>
</dbReference>
<reference evidence="8" key="1">
    <citation type="submission" date="2017-05" db="UniProtKB">
        <authorList>
            <consortium name="EnsemblMetazoa"/>
        </authorList>
    </citation>
    <scope>IDENTIFICATION</scope>
</reference>
<dbReference type="GO" id="GO:0046872">
    <property type="term" value="F:metal ion binding"/>
    <property type="evidence" value="ECO:0007669"/>
    <property type="project" value="UniProtKB-KW"/>
</dbReference>
<sequence>MSALQLSLVCVLCSCFVATAKLPNIVFVLVDDWGFADVGFRNPAISSPNFDQLAKTGLVLNFHYVFNYCSPSCASFLTG</sequence>
<evidence type="ECO:0000256" key="5">
    <source>
        <dbReference type="ARBA" id="ARBA00023180"/>
    </source>
</evidence>
<accession>A0A1X7VXY2</accession>
<name>A0A1X7VXY2_AMPQE</name>
<evidence type="ECO:0000256" key="6">
    <source>
        <dbReference type="SAM" id="SignalP"/>
    </source>
</evidence>
<dbReference type="InterPro" id="IPR017850">
    <property type="entry name" value="Alkaline_phosphatase_core_sf"/>
</dbReference>
<keyword evidence="3" id="KW-0479">Metal-binding</keyword>
<dbReference type="STRING" id="400682.A0A1X7VXY2"/>
<feature type="domain" description="Sulfatase N-terminal" evidence="7">
    <location>
        <begin position="23"/>
        <end position="79"/>
    </location>
</feature>
<feature type="chain" id="PRO_5012033180" description="Sulfatase N-terminal domain-containing protein" evidence="6">
    <location>
        <begin position="21"/>
        <end position="79"/>
    </location>
</feature>
<dbReference type="EnsemblMetazoa" id="Aqu2.1.44289_001">
    <property type="protein sequence ID" value="Aqu2.1.44289_001"/>
    <property type="gene ID" value="Aqu2.1.44289"/>
</dbReference>
<evidence type="ECO:0000256" key="4">
    <source>
        <dbReference type="ARBA" id="ARBA00022837"/>
    </source>
</evidence>
<organism evidence="8">
    <name type="scientific">Amphimedon queenslandica</name>
    <name type="common">Sponge</name>
    <dbReference type="NCBI Taxonomy" id="400682"/>
    <lineage>
        <taxon>Eukaryota</taxon>
        <taxon>Metazoa</taxon>
        <taxon>Porifera</taxon>
        <taxon>Demospongiae</taxon>
        <taxon>Heteroscleromorpha</taxon>
        <taxon>Haplosclerida</taxon>
        <taxon>Niphatidae</taxon>
        <taxon>Amphimedon</taxon>
    </lineage>
</organism>
<dbReference type="GO" id="GO:0008484">
    <property type="term" value="F:sulfuric ester hydrolase activity"/>
    <property type="evidence" value="ECO:0007669"/>
    <property type="project" value="InterPro"/>
</dbReference>
<dbReference type="AlphaFoldDB" id="A0A1X7VXY2"/>
<keyword evidence="4" id="KW-0106">Calcium</keyword>
<evidence type="ECO:0000313" key="8">
    <source>
        <dbReference type="EnsemblMetazoa" id="Aqu2.1.44289_001"/>
    </source>
</evidence>
<evidence type="ECO:0000259" key="7">
    <source>
        <dbReference type="Pfam" id="PF00884"/>
    </source>
</evidence>
<dbReference type="Pfam" id="PF00884">
    <property type="entry name" value="Sulfatase"/>
    <property type="match status" value="1"/>
</dbReference>
<dbReference type="OrthoDB" id="103349at2759"/>
<dbReference type="Gene3D" id="3.40.720.10">
    <property type="entry name" value="Alkaline Phosphatase, subunit A"/>
    <property type="match status" value="1"/>
</dbReference>
<keyword evidence="6" id="KW-0732">Signal</keyword>
<protein>
    <recommendedName>
        <fullName evidence="7">Sulfatase N-terminal domain-containing protein</fullName>
    </recommendedName>
</protein>
<keyword evidence="5" id="KW-0325">Glycoprotein</keyword>
<evidence type="ECO:0000256" key="1">
    <source>
        <dbReference type="ARBA" id="ARBA00001913"/>
    </source>
</evidence>
<comment type="similarity">
    <text evidence="2">Belongs to the sulfatase family.</text>
</comment>
<dbReference type="SUPFAM" id="SSF53649">
    <property type="entry name" value="Alkaline phosphatase-like"/>
    <property type="match status" value="1"/>
</dbReference>
<dbReference type="PANTHER" id="PTHR10342:SF274">
    <property type="entry name" value="ARYLSULFATASE B"/>
    <property type="match status" value="1"/>
</dbReference>